<evidence type="ECO:0000313" key="4">
    <source>
        <dbReference type="Proteomes" id="UP000185192"/>
    </source>
</evidence>
<evidence type="ECO:0000259" key="2">
    <source>
        <dbReference type="Pfam" id="PF12158"/>
    </source>
</evidence>
<dbReference type="Pfam" id="PF12158">
    <property type="entry name" value="DUF3592"/>
    <property type="match status" value="1"/>
</dbReference>
<dbReference type="AlphaFoldDB" id="A0A1N6D707"/>
<keyword evidence="4" id="KW-1185">Reference proteome</keyword>
<organism evidence="3 4">
    <name type="scientific">Parasphingorhabdus marina DSM 22363</name>
    <dbReference type="NCBI Taxonomy" id="1123272"/>
    <lineage>
        <taxon>Bacteria</taxon>
        <taxon>Pseudomonadati</taxon>
        <taxon>Pseudomonadota</taxon>
        <taxon>Alphaproteobacteria</taxon>
        <taxon>Sphingomonadales</taxon>
        <taxon>Sphingomonadaceae</taxon>
        <taxon>Parasphingorhabdus</taxon>
    </lineage>
</organism>
<feature type="domain" description="DUF3592" evidence="2">
    <location>
        <begin position="49"/>
        <end position="115"/>
    </location>
</feature>
<feature type="transmembrane region" description="Helical" evidence="1">
    <location>
        <begin position="12"/>
        <end position="36"/>
    </location>
</feature>
<keyword evidence="1" id="KW-1133">Transmembrane helix</keyword>
<keyword evidence="1" id="KW-0472">Membrane</keyword>
<reference evidence="4" key="1">
    <citation type="submission" date="2016-11" db="EMBL/GenBank/DDBJ databases">
        <authorList>
            <person name="Varghese N."/>
            <person name="Submissions S."/>
        </authorList>
    </citation>
    <scope>NUCLEOTIDE SEQUENCE [LARGE SCALE GENOMIC DNA]</scope>
    <source>
        <strain evidence="4">DSM 22363</strain>
    </source>
</reference>
<dbReference type="EMBL" id="FSQW01000001">
    <property type="protein sequence ID" value="SIN66571.1"/>
    <property type="molecule type" value="Genomic_DNA"/>
</dbReference>
<evidence type="ECO:0000256" key="1">
    <source>
        <dbReference type="SAM" id="Phobius"/>
    </source>
</evidence>
<dbReference type="Proteomes" id="UP000185192">
    <property type="component" value="Unassembled WGS sequence"/>
</dbReference>
<sequence>MPDLTDILARLFANTPAMVFSTLGMAGLIGAAGLAFRALRLINGVSVGGTIVRWQKRTSDGTVSYAPIVRFRTGPADEYEVQSSTVFEDEPGEVDLPVTIRYDPHNPERADIEGRHHPWRPVMAFTVLALGALAVGWQAGGYAETDGADVDDELSAP</sequence>
<dbReference type="STRING" id="1123272.SAMN02745824_1632"/>
<gene>
    <name evidence="3" type="ORF">SAMN02745824_1632</name>
</gene>
<name>A0A1N6D707_9SPHN</name>
<dbReference type="InterPro" id="IPR021994">
    <property type="entry name" value="DUF3592"/>
</dbReference>
<protein>
    <recommendedName>
        <fullName evidence="2">DUF3592 domain-containing protein</fullName>
    </recommendedName>
</protein>
<accession>A0A1N6D707</accession>
<proteinExistence type="predicted"/>
<dbReference type="RefSeq" id="WP_074204522.1">
    <property type="nucleotide sequence ID" value="NZ_FSQW01000001.1"/>
</dbReference>
<keyword evidence="1" id="KW-0812">Transmembrane</keyword>
<feature type="transmembrane region" description="Helical" evidence="1">
    <location>
        <begin position="122"/>
        <end position="140"/>
    </location>
</feature>
<evidence type="ECO:0000313" key="3">
    <source>
        <dbReference type="EMBL" id="SIN66571.1"/>
    </source>
</evidence>
<dbReference type="OrthoDB" id="8072583at2"/>